<dbReference type="STRING" id="373903.Hore_14380"/>
<proteinExistence type="predicted"/>
<keyword evidence="2" id="KW-0560">Oxidoreductase</keyword>
<evidence type="ECO:0000256" key="1">
    <source>
        <dbReference type="SAM" id="Phobius"/>
    </source>
</evidence>
<accession>B8CY18</accession>
<gene>
    <name evidence="2" type="ordered locus">Hore_14380</name>
</gene>
<dbReference type="Pfam" id="PF02681">
    <property type="entry name" value="DUF212"/>
    <property type="match status" value="1"/>
</dbReference>
<dbReference type="PANTHER" id="PTHR31446">
    <property type="entry name" value="ACID PHOSPHATASE/VANADIUM-DEPENDENT HALOPEROXIDASE-RELATED PROTEIN"/>
    <property type="match status" value="1"/>
</dbReference>
<feature type="transmembrane region" description="Helical" evidence="1">
    <location>
        <begin position="61"/>
        <end position="79"/>
    </location>
</feature>
<dbReference type="PANTHER" id="PTHR31446:SF29">
    <property type="entry name" value="ACID PHOSPHATASE_VANADIUM-DEPENDENT HALOPEROXIDASE-RELATED PROTEIN"/>
    <property type="match status" value="1"/>
</dbReference>
<dbReference type="KEGG" id="hor:Hore_14380"/>
<organism evidence="2 3">
    <name type="scientific">Halothermothrix orenii (strain H 168 / OCM 544 / DSM 9562)</name>
    <dbReference type="NCBI Taxonomy" id="373903"/>
    <lineage>
        <taxon>Bacteria</taxon>
        <taxon>Bacillati</taxon>
        <taxon>Bacillota</taxon>
        <taxon>Clostridia</taxon>
        <taxon>Halanaerobiales</taxon>
        <taxon>Halothermotrichaceae</taxon>
        <taxon>Halothermothrix</taxon>
    </lineage>
</organism>
<keyword evidence="1" id="KW-1133">Transmembrane helix</keyword>
<dbReference type="AlphaFoldDB" id="B8CY18"/>
<dbReference type="InterPro" id="IPR003832">
    <property type="entry name" value="DUF212"/>
</dbReference>
<dbReference type="HOGENOM" id="CLU_073969_1_1_9"/>
<dbReference type="RefSeq" id="WP_012636370.1">
    <property type="nucleotide sequence ID" value="NC_011899.1"/>
</dbReference>
<dbReference type="eggNOG" id="COG1963">
    <property type="taxonomic scope" value="Bacteria"/>
</dbReference>
<feature type="transmembrane region" description="Helical" evidence="1">
    <location>
        <begin position="116"/>
        <end position="141"/>
    </location>
</feature>
<name>B8CY18_HALOH</name>
<dbReference type="OrthoDB" id="9792681at2"/>
<reference evidence="2 3" key="1">
    <citation type="journal article" date="2009" name="PLoS ONE">
        <title>Genome analysis of the anaerobic thermohalophilic bacterium Halothermothrix orenii.</title>
        <authorList>
            <person name="Mavromatis K."/>
            <person name="Ivanova N."/>
            <person name="Anderson I."/>
            <person name="Lykidis A."/>
            <person name="Hooper S.D."/>
            <person name="Sun H."/>
            <person name="Kunin V."/>
            <person name="Lapidus A."/>
            <person name="Hugenholtz P."/>
            <person name="Patel B."/>
            <person name="Kyrpides N.C."/>
        </authorList>
    </citation>
    <scope>NUCLEOTIDE SEQUENCE [LARGE SCALE GENOMIC DNA]</scope>
    <source>
        <strain evidence="3">H 168 / OCM 544 / DSM 9562</strain>
    </source>
</reference>
<keyword evidence="1" id="KW-0812">Transmembrane</keyword>
<evidence type="ECO:0000313" key="2">
    <source>
        <dbReference type="EMBL" id="ACL70187.1"/>
    </source>
</evidence>
<keyword evidence="2" id="KW-0575">Peroxidase</keyword>
<dbReference type="Proteomes" id="UP000000719">
    <property type="component" value="Chromosome"/>
</dbReference>
<keyword evidence="1" id="KW-0472">Membrane</keyword>
<sequence>MSLLEISLLSLFIAQVLKIFTTLPPDFSRIIGSGGMPSSHASFVSTLSTTVGLNYGFDSDLFAIVTVFSLIIIYDAGGVRRAVGEQANVLNHLIKHLELGKLGKEKKIIKKDLRELIGHTPFEVLAGTILGVFIALINYYYL</sequence>
<protein>
    <submittedName>
        <fullName evidence="2">Acid phosphatase/vanadium-dependent haloperoxidase related</fullName>
    </submittedName>
</protein>
<evidence type="ECO:0000313" key="3">
    <source>
        <dbReference type="Proteomes" id="UP000000719"/>
    </source>
</evidence>
<dbReference type="GO" id="GO:0004601">
    <property type="term" value="F:peroxidase activity"/>
    <property type="evidence" value="ECO:0007669"/>
    <property type="project" value="UniProtKB-KW"/>
</dbReference>
<keyword evidence="3" id="KW-1185">Reference proteome</keyword>
<dbReference type="EMBL" id="CP001098">
    <property type="protein sequence ID" value="ACL70187.1"/>
    <property type="molecule type" value="Genomic_DNA"/>
</dbReference>